<name>A0A0A9CPU1_ARUDO</name>
<proteinExistence type="predicted"/>
<dbReference type="GO" id="GO:0034976">
    <property type="term" value="P:response to endoplasmic reticulum stress"/>
    <property type="evidence" value="ECO:0007669"/>
    <property type="project" value="TreeGrafter"/>
</dbReference>
<dbReference type="InterPro" id="IPR036249">
    <property type="entry name" value="Thioredoxin-like_sf"/>
</dbReference>
<dbReference type="AlphaFoldDB" id="A0A0A9CPU1"/>
<dbReference type="GO" id="GO:0005788">
    <property type="term" value="C:endoplasmic reticulum lumen"/>
    <property type="evidence" value="ECO:0007669"/>
    <property type="project" value="TreeGrafter"/>
</dbReference>
<dbReference type="Gene3D" id="3.40.30.10">
    <property type="entry name" value="Glutaredoxin"/>
    <property type="match status" value="1"/>
</dbReference>
<protein>
    <submittedName>
        <fullName evidence="1">PDIL2-3</fullName>
    </submittedName>
</protein>
<reference evidence="1" key="1">
    <citation type="submission" date="2014-09" db="EMBL/GenBank/DDBJ databases">
        <authorList>
            <person name="Magalhaes I.L.F."/>
            <person name="Oliveira U."/>
            <person name="Santos F.R."/>
            <person name="Vidigal T.H.D.A."/>
            <person name="Brescovit A.D."/>
            <person name="Santos A.J."/>
        </authorList>
    </citation>
    <scope>NUCLEOTIDE SEQUENCE</scope>
    <source>
        <tissue evidence="1">Shoot tissue taken approximately 20 cm above the soil surface</tissue>
    </source>
</reference>
<accession>A0A0A9CPU1</accession>
<dbReference type="PANTHER" id="PTHR45815">
    <property type="entry name" value="PROTEIN DISULFIDE-ISOMERASE A6"/>
    <property type="match status" value="1"/>
</dbReference>
<dbReference type="EMBL" id="GBRH01220319">
    <property type="protein sequence ID" value="JAD77576.1"/>
    <property type="molecule type" value="Transcribed_RNA"/>
</dbReference>
<dbReference type="GO" id="GO:0015035">
    <property type="term" value="F:protein-disulfide reductase activity"/>
    <property type="evidence" value="ECO:0007669"/>
    <property type="project" value="TreeGrafter"/>
</dbReference>
<reference evidence="1" key="2">
    <citation type="journal article" date="2015" name="Data Brief">
        <title>Shoot transcriptome of the giant reed, Arundo donax.</title>
        <authorList>
            <person name="Barrero R.A."/>
            <person name="Guerrero F.D."/>
            <person name="Moolhuijzen P."/>
            <person name="Goolsby J.A."/>
            <person name="Tidwell J."/>
            <person name="Bellgard S.E."/>
            <person name="Bellgard M.I."/>
        </authorList>
    </citation>
    <scope>NUCLEOTIDE SEQUENCE</scope>
    <source>
        <tissue evidence="1">Shoot tissue taken approximately 20 cm above the soil surface</tissue>
    </source>
</reference>
<sequence>MSKYNVQGFPTILVFGADKESPVPYQGARVASAIESFALEQLEANSAPPEVSELTGPDVMEEKCASAAICFVSFLPDILDSKAEGRNKYLDLLFSVAEKFKKNPYRQVSAELITWIYQKPFSCYYFPKKKKKKNSAVRSTLNTGVSFNRFANRKMNFYSLKVAGFCIKY</sequence>
<evidence type="ECO:0000313" key="1">
    <source>
        <dbReference type="EMBL" id="JAD77576.1"/>
    </source>
</evidence>
<organism evidence="1">
    <name type="scientific">Arundo donax</name>
    <name type="common">Giant reed</name>
    <name type="synonym">Donax arundinaceus</name>
    <dbReference type="NCBI Taxonomy" id="35708"/>
    <lineage>
        <taxon>Eukaryota</taxon>
        <taxon>Viridiplantae</taxon>
        <taxon>Streptophyta</taxon>
        <taxon>Embryophyta</taxon>
        <taxon>Tracheophyta</taxon>
        <taxon>Spermatophyta</taxon>
        <taxon>Magnoliopsida</taxon>
        <taxon>Liliopsida</taxon>
        <taxon>Poales</taxon>
        <taxon>Poaceae</taxon>
        <taxon>PACMAD clade</taxon>
        <taxon>Arundinoideae</taxon>
        <taxon>Arundineae</taxon>
        <taxon>Arundo</taxon>
    </lineage>
</organism>
<dbReference type="PANTHER" id="PTHR45815:SF3">
    <property type="entry name" value="PROTEIN DISULFIDE-ISOMERASE A6"/>
    <property type="match status" value="1"/>
</dbReference>
<dbReference type="SUPFAM" id="SSF52833">
    <property type="entry name" value="Thioredoxin-like"/>
    <property type="match status" value="1"/>
</dbReference>